<organism evidence="9 10">
    <name type="scientific">Candidatus Nitrosopumilus koreensis AR1</name>
    <dbReference type="NCBI Taxonomy" id="1229908"/>
    <lineage>
        <taxon>Archaea</taxon>
        <taxon>Nitrososphaerota</taxon>
        <taxon>Nitrososphaeria</taxon>
        <taxon>Nitrosopumilales</taxon>
        <taxon>Nitrosopumilaceae</taxon>
        <taxon>Nitrosopumilus</taxon>
    </lineage>
</organism>
<dbReference type="GeneID" id="13725241"/>
<accession>K0B6H7</accession>
<reference evidence="9 10" key="1">
    <citation type="journal article" date="2012" name="J. Bacteriol.">
        <title>Draft Genome Sequence of an Ammonia-Oxidizing Archaeon, "Candidatus Nitrosopumilus koreensis" AR1, from Marine Sediment.</title>
        <authorList>
            <person name="Park S.J."/>
            <person name="Kim J.G."/>
            <person name="Jung M.Y."/>
            <person name="Kim S.J."/>
            <person name="Cha I.T."/>
            <person name="Kwon K."/>
            <person name="Lee J.H."/>
            <person name="Rhee S.K."/>
        </authorList>
    </citation>
    <scope>NUCLEOTIDE SEQUENCE [LARGE SCALE GENOMIC DNA]</scope>
    <source>
        <strain evidence="9 10">AR1</strain>
    </source>
</reference>
<dbReference type="NCBIfam" id="TIGR02406">
    <property type="entry name" value="ectoine_EctA"/>
    <property type="match status" value="1"/>
</dbReference>
<comment type="similarity">
    <text evidence="2">Belongs to the acetyltransferase family. EctA subfamily.</text>
</comment>
<comment type="catalytic activity">
    <reaction evidence="7">
        <text>L-2,4-diaminobutanoate + acetyl-CoA = (2S)-4-acetamido-2-aminobutanoate + CoA + H(+)</text>
        <dbReference type="Rhea" id="RHEA:16901"/>
        <dbReference type="ChEBI" id="CHEBI:15378"/>
        <dbReference type="ChEBI" id="CHEBI:57287"/>
        <dbReference type="ChEBI" id="CHEBI:57288"/>
        <dbReference type="ChEBI" id="CHEBI:58761"/>
        <dbReference type="ChEBI" id="CHEBI:58929"/>
        <dbReference type="EC" id="2.3.1.178"/>
    </reaction>
</comment>
<protein>
    <recommendedName>
        <fullName evidence="4">L-2,4-diaminobutyric acid acetyltransferase</fullName>
        <ecNumber evidence="3">2.3.1.178</ecNumber>
    </recommendedName>
</protein>
<dbReference type="Gene3D" id="3.40.630.30">
    <property type="match status" value="1"/>
</dbReference>
<feature type="domain" description="N-acetyltransferase" evidence="8">
    <location>
        <begin position="4"/>
        <end position="159"/>
    </location>
</feature>
<dbReference type="PROSITE" id="PS51186">
    <property type="entry name" value="GNAT"/>
    <property type="match status" value="1"/>
</dbReference>
<evidence type="ECO:0000313" key="9">
    <source>
        <dbReference type="EMBL" id="AFS81089.1"/>
    </source>
</evidence>
<evidence type="ECO:0000256" key="1">
    <source>
        <dbReference type="ARBA" id="ARBA00004978"/>
    </source>
</evidence>
<dbReference type="AlphaFoldDB" id="K0B6H7"/>
<dbReference type="SUPFAM" id="SSF55729">
    <property type="entry name" value="Acyl-CoA N-acyltransferases (Nat)"/>
    <property type="match status" value="1"/>
</dbReference>
<evidence type="ECO:0000256" key="2">
    <source>
        <dbReference type="ARBA" id="ARBA00010712"/>
    </source>
</evidence>
<dbReference type="GO" id="GO:0019491">
    <property type="term" value="P:ectoine biosynthetic process"/>
    <property type="evidence" value="ECO:0007669"/>
    <property type="project" value="UniProtKB-UniPathway"/>
</dbReference>
<dbReference type="STRING" id="1229908.NKOR_06030"/>
<dbReference type="InterPro" id="IPR016181">
    <property type="entry name" value="Acyl_CoA_acyltransferase"/>
</dbReference>
<dbReference type="HOGENOM" id="CLU_111896_0_0_2"/>
<dbReference type="Pfam" id="PF00583">
    <property type="entry name" value="Acetyltransf_1"/>
    <property type="match status" value="1"/>
</dbReference>
<sequence>MTSITYREPTVSDAHQIWELVKNNKPLDENSKYLYVLLCHQFSKTCCVAESDSKIVGFLSGFIPPKNPDTLFVWQAAVNNDFRNMGIAKELVSHTLCNVDSPIEFVHATVTPSNHASLKFLQNFADNIGAKLNKKPLFSTDVLGGGHEPEDLVVIGPIQKNILEVTN</sequence>
<comment type="pathway">
    <text evidence="1">Amine and polyamine biosynthesis; ectoine biosynthesis; L-ectoine from L-aspartate 4-semialdehyde: step 2/3.</text>
</comment>
<name>K0B6H7_9ARCH</name>
<evidence type="ECO:0000256" key="7">
    <source>
        <dbReference type="ARBA" id="ARBA00048924"/>
    </source>
</evidence>
<evidence type="ECO:0000256" key="3">
    <source>
        <dbReference type="ARBA" id="ARBA00012355"/>
    </source>
</evidence>
<dbReference type="InterPro" id="IPR000182">
    <property type="entry name" value="GNAT_dom"/>
</dbReference>
<evidence type="ECO:0000259" key="8">
    <source>
        <dbReference type="PROSITE" id="PS51186"/>
    </source>
</evidence>
<dbReference type="CDD" id="cd04301">
    <property type="entry name" value="NAT_SF"/>
    <property type="match status" value="1"/>
</dbReference>
<dbReference type="Proteomes" id="UP000006101">
    <property type="component" value="Chromosome"/>
</dbReference>
<evidence type="ECO:0000256" key="4">
    <source>
        <dbReference type="ARBA" id="ARBA00017935"/>
    </source>
</evidence>
<keyword evidence="10" id="KW-1185">Reference proteome</keyword>
<keyword evidence="6" id="KW-0012">Acyltransferase</keyword>
<evidence type="ECO:0000256" key="5">
    <source>
        <dbReference type="ARBA" id="ARBA00022679"/>
    </source>
</evidence>
<dbReference type="UniPathway" id="UPA00067">
    <property type="reaction ID" value="UER00122"/>
</dbReference>
<dbReference type="PATRIC" id="fig|1229908.8.peg.1314"/>
<evidence type="ECO:0000313" key="10">
    <source>
        <dbReference type="Proteomes" id="UP000006101"/>
    </source>
</evidence>
<dbReference type="RefSeq" id="WP_014963473.1">
    <property type="nucleotide sequence ID" value="NC_018655.1"/>
</dbReference>
<dbReference type="KEGG" id="nkr:NKOR_06030"/>
<gene>
    <name evidence="9" type="ORF">NKOR_06030</name>
</gene>
<dbReference type="EC" id="2.3.1.178" evidence="3"/>
<dbReference type="InterPro" id="IPR012772">
    <property type="entry name" value="Ectoine_EctA"/>
</dbReference>
<evidence type="ECO:0000256" key="6">
    <source>
        <dbReference type="ARBA" id="ARBA00023315"/>
    </source>
</evidence>
<keyword evidence="5 9" id="KW-0808">Transferase</keyword>
<proteinExistence type="inferred from homology"/>
<dbReference type="EMBL" id="CP003842">
    <property type="protein sequence ID" value="AFS81089.1"/>
    <property type="molecule type" value="Genomic_DNA"/>
</dbReference>
<dbReference type="GO" id="GO:0033816">
    <property type="term" value="F:diaminobutyrate acetyltransferase activity"/>
    <property type="evidence" value="ECO:0007669"/>
    <property type="project" value="UniProtKB-EC"/>
</dbReference>